<evidence type="ECO:0000256" key="4">
    <source>
        <dbReference type="ARBA" id="ARBA00023136"/>
    </source>
</evidence>
<evidence type="ECO:0000256" key="3">
    <source>
        <dbReference type="ARBA" id="ARBA00022989"/>
    </source>
</evidence>
<accession>A0A0B7F3K9</accession>
<dbReference type="PANTHER" id="PTHR15549:SF30">
    <property type="entry name" value="MID2 DOMAIN-CONTAINING PROTEIN"/>
    <property type="match status" value="1"/>
</dbReference>
<evidence type="ECO:0000256" key="2">
    <source>
        <dbReference type="ARBA" id="ARBA00022692"/>
    </source>
</evidence>
<evidence type="ECO:0008006" key="9">
    <source>
        <dbReference type="Google" id="ProtNLM"/>
    </source>
</evidence>
<protein>
    <recommendedName>
        <fullName evidence="9">Alphaherpesvirus glycoprotein E domain-containing protein</fullName>
    </recommendedName>
</protein>
<reference evidence="7 8" key="1">
    <citation type="submission" date="2014-11" db="EMBL/GenBank/DDBJ databases">
        <authorList>
            <person name="Wibberg Daniel"/>
        </authorList>
    </citation>
    <scope>NUCLEOTIDE SEQUENCE [LARGE SCALE GENOMIC DNA]</scope>
    <source>
        <strain evidence="7">Rhizoctonia solani AG1-IB 7/3/14</strain>
    </source>
</reference>
<evidence type="ECO:0000256" key="6">
    <source>
        <dbReference type="SAM" id="Phobius"/>
    </source>
</evidence>
<gene>
    <name evidence="7" type="ORF">RSOLAG1IB_05836</name>
</gene>
<dbReference type="InterPro" id="IPR051694">
    <property type="entry name" value="Immunoregulatory_rcpt-like"/>
</dbReference>
<feature type="transmembrane region" description="Helical" evidence="6">
    <location>
        <begin position="173"/>
        <end position="195"/>
    </location>
</feature>
<evidence type="ECO:0000256" key="5">
    <source>
        <dbReference type="SAM" id="MobiDB-lite"/>
    </source>
</evidence>
<dbReference type="Proteomes" id="UP000059188">
    <property type="component" value="Unassembled WGS sequence"/>
</dbReference>
<feature type="compositionally biased region" description="Basic and acidic residues" evidence="5">
    <location>
        <begin position="261"/>
        <end position="275"/>
    </location>
</feature>
<dbReference type="STRING" id="1108050.A0A0B7F3K9"/>
<feature type="compositionally biased region" description="Polar residues" evidence="5">
    <location>
        <begin position="356"/>
        <end position="370"/>
    </location>
</feature>
<dbReference type="GO" id="GO:0016020">
    <property type="term" value="C:membrane"/>
    <property type="evidence" value="ECO:0007669"/>
    <property type="project" value="UniProtKB-SubCell"/>
</dbReference>
<dbReference type="AlphaFoldDB" id="A0A0B7F3K9"/>
<dbReference type="EMBL" id="LN679109">
    <property type="protein sequence ID" value="CEL52631.1"/>
    <property type="molecule type" value="Genomic_DNA"/>
</dbReference>
<comment type="subcellular location">
    <subcellularLocation>
        <location evidence="1">Membrane</location>
        <topology evidence="1">Single-pass membrane protein</topology>
    </subcellularLocation>
</comment>
<feature type="region of interest" description="Disordered" evidence="5">
    <location>
        <begin position="200"/>
        <end position="301"/>
    </location>
</feature>
<evidence type="ECO:0000313" key="8">
    <source>
        <dbReference type="Proteomes" id="UP000059188"/>
    </source>
</evidence>
<dbReference type="PANTHER" id="PTHR15549">
    <property type="entry name" value="PAIRED IMMUNOGLOBULIN-LIKE TYPE 2 RECEPTOR"/>
    <property type="match status" value="1"/>
</dbReference>
<dbReference type="GO" id="GO:0071944">
    <property type="term" value="C:cell periphery"/>
    <property type="evidence" value="ECO:0007669"/>
    <property type="project" value="UniProtKB-ARBA"/>
</dbReference>
<feature type="compositionally biased region" description="Polar residues" evidence="5">
    <location>
        <begin position="277"/>
        <end position="294"/>
    </location>
</feature>
<keyword evidence="8" id="KW-1185">Reference proteome</keyword>
<proteinExistence type="predicted"/>
<feature type="compositionally biased region" description="Polar residues" evidence="5">
    <location>
        <begin position="249"/>
        <end position="259"/>
    </location>
</feature>
<feature type="region of interest" description="Disordered" evidence="5">
    <location>
        <begin position="314"/>
        <end position="370"/>
    </location>
</feature>
<dbReference type="OrthoDB" id="3267813at2759"/>
<keyword evidence="2 6" id="KW-0812">Transmembrane</keyword>
<evidence type="ECO:0000256" key="1">
    <source>
        <dbReference type="ARBA" id="ARBA00004167"/>
    </source>
</evidence>
<evidence type="ECO:0000313" key="7">
    <source>
        <dbReference type="EMBL" id="CEL52631.1"/>
    </source>
</evidence>
<organism evidence="7 8">
    <name type="scientific">Thanatephorus cucumeris (strain AG1-IB / isolate 7/3/14)</name>
    <name type="common">Lettuce bottom rot fungus</name>
    <name type="synonym">Rhizoctonia solani</name>
    <dbReference type="NCBI Taxonomy" id="1108050"/>
    <lineage>
        <taxon>Eukaryota</taxon>
        <taxon>Fungi</taxon>
        <taxon>Dikarya</taxon>
        <taxon>Basidiomycota</taxon>
        <taxon>Agaricomycotina</taxon>
        <taxon>Agaricomycetes</taxon>
        <taxon>Cantharellales</taxon>
        <taxon>Ceratobasidiaceae</taxon>
        <taxon>Rhizoctonia</taxon>
        <taxon>Rhizoctonia solani AG-1</taxon>
    </lineage>
</organism>
<feature type="compositionally biased region" description="Basic and acidic residues" evidence="5">
    <location>
        <begin position="204"/>
        <end position="236"/>
    </location>
</feature>
<keyword evidence="4 6" id="KW-0472">Membrane</keyword>
<sequence length="370" mass="39277">MDDGFGLGTGGISGIQTVKASSNSTCLDSSITQPSQIFSIRSSFEQCSLVSMNWTEPATSQTRIAGLVPNGVAFQLDPPLVGTKSTTWDLNLKAGTAFVLIYNDGSGNGMTSSLLQSIDSSASQCLASGTYPSATASQSGVTSTSISSTTILPSASSISESNSSNSRSNLGPILGAVFGTLALLTVLGLVTWTILRRRRRKRVVHQESPKGVDFDGEDTQKIHGLDRDNRSNDPRHPGGTAILPFVLPTNGSRQDTYTSDIPRKRATQEAPREITDASDSSHVYGTDTSASQSIPGARSDIDDEPMFIQHEDAGAIFPPQPREVIELPPGYDQLPRPPPARAPQQVRPLPVPSQHPPSTISTSSQYPPKS</sequence>
<keyword evidence="3 6" id="KW-1133">Transmembrane helix</keyword>
<name>A0A0B7F3K9_THACB</name>